<evidence type="ECO:0000313" key="2">
    <source>
        <dbReference type="EnsemblProtists" id="EOD25803"/>
    </source>
</evidence>
<dbReference type="Gene3D" id="3.10.110.10">
    <property type="entry name" value="Ubiquitin Conjugating Enzyme"/>
    <property type="match status" value="1"/>
</dbReference>
<name>A0A0D3JQL8_EMIH1</name>
<dbReference type="RefSeq" id="XP_005778232.1">
    <property type="nucleotide sequence ID" value="XM_005778175.1"/>
</dbReference>
<dbReference type="PROSITE" id="PS50127">
    <property type="entry name" value="UBC_2"/>
    <property type="match status" value="1"/>
</dbReference>
<proteinExistence type="predicted"/>
<dbReference type="SMART" id="SM00212">
    <property type="entry name" value="UBCc"/>
    <property type="match status" value="1"/>
</dbReference>
<reference evidence="3" key="1">
    <citation type="journal article" date="2013" name="Nature">
        <title>Pan genome of the phytoplankton Emiliania underpins its global distribution.</title>
        <authorList>
            <person name="Read B.A."/>
            <person name="Kegel J."/>
            <person name="Klute M.J."/>
            <person name="Kuo A."/>
            <person name="Lefebvre S.C."/>
            <person name="Maumus F."/>
            <person name="Mayer C."/>
            <person name="Miller J."/>
            <person name="Monier A."/>
            <person name="Salamov A."/>
            <person name="Young J."/>
            <person name="Aguilar M."/>
            <person name="Claverie J.M."/>
            <person name="Frickenhaus S."/>
            <person name="Gonzalez K."/>
            <person name="Herman E.K."/>
            <person name="Lin Y.C."/>
            <person name="Napier J."/>
            <person name="Ogata H."/>
            <person name="Sarno A.F."/>
            <person name="Shmutz J."/>
            <person name="Schroeder D."/>
            <person name="de Vargas C."/>
            <person name="Verret F."/>
            <person name="von Dassow P."/>
            <person name="Valentin K."/>
            <person name="Van de Peer Y."/>
            <person name="Wheeler G."/>
            <person name="Dacks J.B."/>
            <person name="Delwiche C.F."/>
            <person name="Dyhrman S.T."/>
            <person name="Glockner G."/>
            <person name="John U."/>
            <person name="Richards T."/>
            <person name="Worden A.Z."/>
            <person name="Zhang X."/>
            <person name="Grigoriev I.V."/>
            <person name="Allen A.E."/>
            <person name="Bidle K."/>
            <person name="Borodovsky M."/>
            <person name="Bowler C."/>
            <person name="Brownlee C."/>
            <person name="Cock J.M."/>
            <person name="Elias M."/>
            <person name="Gladyshev V.N."/>
            <person name="Groth M."/>
            <person name="Guda C."/>
            <person name="Hadaegh A."/>
            <person name="Iglesias-Rodriguez M.D."/>
            <person name="Jenkins J."/>
            <person name="Jones B.M."/>
            <person name="Lawson T."/>
            <person name="Leese F."/>
            <person name="Lindquist E."/>
            <person name="Lobanov A."/>
            <person name="Lomsadze A."/>
            <person name="Malik S.B."/>
            <person name="Marsh M.E."/>
            <person name="Mackinder L."/>
            <person name="Mock T."/>
            <person name="Mueller-Roeber B."/>
            <person name="Pagarete A."/>
            <person name="Parker M."/>
            <person name="Probert I."/>
            <person name="Quesneville H."/>
            <person name="Raines C."/>
            <person name="Rensing S.A."/>
            <person name="Riano-Pachon D.M."/>
            <person name="Richier S."/>
            <person name="Rokitta S."/>
            <person name="Shiraiwa Y."/>
            <person name="Soanes D.M."/>
            <person name="van der Giezen M."/>
            <person name="Wahlund T.M."/>
            <person name="Williams B."/>
            <person name="Wilson W."/>
            <person name="Wolfe G."/>
            <person name="Wurch L.L."/>
        </authorList>
    </citation>
    <scope>NUCLEOTIDE SEQUENCE</scope>
</reference>
<dbReference type="InterPro" id="IPR016135">
    <property type="entry name" value="UBQ-conjugating_enzyme/RWD"/>
</dbReference>
<dbReference type="InterPro" id="IPR000608">
    <property type="entry name" value="UBC"/>
</dbReference>
<feature type="domain" description="UBC core" evidence="1">
    <location>
        <begin position="112"/>
        <end position="302"/>
    </location>
</feature>
<dbReference type="KEGG" id="ehx:EMIHUDRAFT_354118"/>
<sequence>MKELARLRRDVEAARRTCVASATTAATQLAPETTGPTAGQGPLDSRLERICVEVARSRGITVREVPLVRKANLAMKALGLPCDSLLADSLSLSTKIELMEGHLFYHVARSSSPPTAAAQEAASAPSPAPKAAVVEAEGVVDVAVDESDLMTWTVQMAMPRDSPLGADLASYAAAVKGGGGSLAATAPLAATDAPATVTLEVEMPPNFPAAPPFVRVVAPRFAFHTGHVTVGGSVCMELLTSAGWRPEYTLRSVLVQVRAAMIAGGGRLDPRRPQVPYSKDEARRAFWRVAQQHGWERPGSGH</sequence>
<dbReference type="Pfam" id="PF00179">
    <property type="entry name" value="UQ_con"/>
    <property type="match status" value="1"/>
</dbReference>
<accession>A0A0D3JQL8</accession>
<dbReference type="EnsemblProtists" id="EOD25803">
    <property type="protein sequence ID" value="EOD25803"/>
    <property type="gene ID" value="EMIHUDRAFT_354118"/>
</dbReference>
<dbReference type="CDD" id="cd23802">
    <property type="entry name" value="UBCc_UBE2Q"/>
    <property type="match status" value="1"/>
</dbReference>
<dbReference type="PaxDb" id="2903-EOD25803"/>
<dbReference type="GeneID" id="17271349"/>
<keyword evidence="3" id="KW-1185">Reference proteome</keyword>
<organism evidence="2 3">
    <name type="scientific">Emiliania huxleyi (strain CCMP1516)</name>
    <dbReference type="NCBI Taxonomy" id="280463"/>
    <lineage>
        <taxon>Eukaryota</taxon>
        <taxon>Haptista</taxon>
        <taxon>Haptophyta</taxon>
        <taxon>Prymnesiophyceae</taxon>
        <taxon>Isochrysidales</taxon>
        <taxon>Noelaerhabdaceae</taxon>
        <taxon>Emiliania</taxon>
    </lineage>
</organism>
<dbReference type="AlphaFoldDB" id="A0A0D3JQL8"/>
<dbReference type="Proteomes" id="UP000013827">
    <property type="component" value="Unassembled WGS sequence"/>
</dbReference>
<dbReference type="HOGENOM" id="CLU_922648_0_0_1"/>
<dbReference type="STRING" id="2903.R1CS04"/>
<protein>
    <recommendedName>
        <fullName evidence="1">UBC core domain-containing protein</fullName>
    </recommendedName>
</protein>
<dbReference type="SUPFAM" id="SSF54495">
    <property type="entry name" value="UBC-like"/>
    <property type="match status" value="1"/>
</dbReference>
<dbReference type="eggNOG" id="KOG0897">
    <property type="taxonomic scope" value="Eukaryota"/>
</dbReference>
<evidence type="ECO:0000313" key="3">
    <source>
        <dbReference type="Proteomes" id="UP000013827"/>
    </source>
</evidence>
<reference evidence="2" key="2">
    <citation type="submission" date="2024-10" db="UniProtKB">
        <authorList>
            <consortium name="EnsemblProtists"/>
        </authorList>
    </citation>
    <scope>IDENTIFICATION</scope>
</reference>
<evidence type="ECO:0000259" key="1">
    <source>
        <dbReference type="PROSITE" id="PS50127"/>
    </source>
</evidence>